<dbReference type="PROSITE" id="PS01007">
    <property type="entry name" value="TRANSPOSASE_MUTATOR"/>
    <property type="match status" value="1"/>
</dbReference>
<feature type="compositionally biased region" description="Polar residues" evidence="7">
    <location>
        <begin position="59"/>
        <end position="69"/>
    </location>
</feature>
<proteinExistence type="inferred from homology"/>
<dbReference type="GO" id="GO:0006313">
    <property type="term" value="P:DNA transposition"/>
    <property type="evidence" value="ECO:0007669"/>
    <property type="project" value="UniProtKB-UniRule"/>
</dbReference>
<dbReference type="RefSeq" id="WP_073993091.1">
    <property type="nucleotide sequence ID" value="NZ_FQYT01000007.1"/>
</dbReference>
<comment type="function">
    <text evidence="1 6">Required for the transposition of the insertion element.</text>
</comment>
<keyword evidence="3 6" id="KW-0815">Transposition</keyword>
<dbReference type="Proteomes" id="UP000184342">
    <property type="component" value="Unassembled WGS sequence"/>
</dbReference>
<evidence type="ECO:0000256" key="3">
    <source>
        <dbReference type="ARBA" id="ARBA00022578"/>
    </source>
</evidence>
<dbReference type="AlphaFoldDB" id="A0A1M6E0W6"/>
<dbReference type="GO" id="GO:0003677">
    <property type="term" value="F:DNA binding"/>
    <property type="evidence" value="ECO:0007669"/>
    <property type="project" value="UniProtKB-UniRule"/>
</dbReference>
<accession>A0A1M6E0W6</accession>
<organism evidence="8 9">
    <name type="scientific">Parasporobacterium paucivorans DSM 15970</name>
    <dbReference type="NCBI Taxonomy" id="1122934"/>
    <lineage>
        <taxon>Bacteria</taxon>
        <taxon>Bacillati</taxon>
        <taxon>Bacillota</taxon>
        <taxon>Clostridia</taxon>
        <taxon>Lachnospirales</taxon>
        <taxon>Lachnospiraceae</taxon>
        <taxon>Parasporobacterium</taxon>
    </lineage>
</organism>
<evidence type="ECO:0000313" key="9">
    <source>
        <dbReference type="Proteomes" id="UP000184342"/>
    </source>
</evidence>
<dbReference type="Pfam" id="PF00872">
    <property type="entry name" value="Transposase_mut"/>
    <property type="match status" value="2"/>
</dbReference>
<keyword evidence="6" id="KW-0814">Transposable element</keyword>
<evidence type="ECO:0000256" key="4">
    <source>
        <dbReference type="ARBA" id="ARBA00023125"/>
    </source>
</evidence>
<gene>
    <name evidence="8" type="ORF">SAMN02745691_00821</name>
</gene>
<dbReference type="InterPro" id="IPR001207">
    <property type="entry name" value="Transposase_mutator"/>
</dbReference>
<evidence type="ECO:0000256" key="1">
    <source>
        <dbReference type="ARBA" id="ARBA00002190"/>
    </source>
</evidence>
<dbReference type="STRING" id="1122934.SAMN02745691_00821"/>
<keyword evidence="4 6" id="KW-0238">DNA-binding</keyword>
<dbReference type="PANTHER" id="PTHR33217:SF8">
    <property type="entry name" value="MUTATOR FAMILY TRANSPOSASE"/>
    <property type="match status" value="1"/>
</dbReference>
<evidence type="ECO:0000256" key="2">
    <source>
        <dbReference type="ARBA" id="ARBA00010961"/>
    </source>
</evidence>
<dbReference type="PANTHER" id="PTHR33217">
    <property type="entry name" value="TRANSPOSASE FOR INSERTION SEQUENCE ELEMENT IS1081"/>
    <property type="match status" value="1"/>
</dbReference>
<sequence>MEPITEGKRNLISVLLDEYKIQTADDIQKALKDLFVATTELIREGDVREQPGHKKKGESSSSRCRNTSKTTKKTPDNILDIEDKIISMYAKGLTNHQISETIDDLYGLEVSEVMISASTNKLFPKIREWQARPLSAVFPIVFLDTAYFSVQENEVIRKIPANIMLGVNDRGRKEVISILVGDNVSGSEILDGLKNRGVKDILIFCADDSNGIRDSLAITFPKAEYQRCPAHRVRETLKDVSDKDRYSLKIREKRWDTVSPLYKFSSSVRSAIYSKNMLESLNSIYRRTNIQKSVFTDEMELLKSLYLSTSEVSKKWTAAIRDWDKIKIEFKLLFPGRLHK</sequence>
<comment type="similarity">
    <text evidence="2 6">Belongs to the transposase mutator family.</text>
</comment>
<name>A0A1M6E0W6_9FIRM</name>
<dbReference type="OrthoDB" id="9779930at2"/>
<feature type="region of interest" description="Disordered" evidence="7">
    <location>
        <begin position="46"/>
        <end position="74"/>
    </location>
</feature>
<reference evidence="8 9" key="1">
    <citation type="submission" date="2016-11" db="EMBL/GenBank/DDBJ databases">
        <authorList>
            <person name="Jaros S."/>
            <person name="Januszkiewicz K."/>
            <person name="Wedrychowicz H."/>
        </authorList>
    </citation>
    <scope>NUCLEOTIDE SEQUENCE [LARGE SCALE GENOMIC DNA]</scope>
    <source>
        <strain evidence="8 9">DSM 15970</strain>
    </source>
</reference>
<protein>
    <recommendedName>
        <fullName evidence="6">Mutator family transposase</fullName>
    </recommendedName>
</protein>
<keyword evidence="9" id="KW-1185">Reference proteome</keyword>
<dbReference type="GO" id="GO:0004803">
    <property type="term" value="F:transposase activity"/>
    <property type="evidence" value="ECO:0007669"/>
    <property type="project" value="UniProtKB-UniRule"/>
</dbReference>
<evidence type="ECO:0000256" key="5">
    <source>
        <dbReference type="ARBA" id="ARBA00023172"/>
    </source>
</evidence>
<evidence type="ECO:0000256" key="6">
    <source>
        <dbReference type="RuleBase" id="RU365089"/>
    </source>
</evidence>
<evidence type="ECO:0000313" key="8">
    <source>
        <dbReference type="EMBL" id="SHI79035.1"/>
    </source>
</evidence>
<keyword evidence="5 6" id="KW-0233">DNA recombination</keyword>
<dbReference type="EMBL" id="FQYT01000007">
    <property type="protein sequence ID" value="SHI79035.1"/>
    <property type="molecule type" value="Genomic_DNA"/>
</dbReference>
<evidence type="ECO:0000256" key="7">
    <source>
        <dbReference type="SAM" id="MobiDB-lite"/>
    </source>
</evidence>